<dbReference type="KEGG" id="phl:KKY_3248"/>
<accession>G4R6W3</accession>
<evidence type="ECO:0000313" key="4">
    <source>
        <dbReference type="Proteomes" id="UP000008850"/>
    </source>
</evidence>
<dbReference type="InterPro" id="IPR036591">
    <property type="entry name" value="YggU-like_sf"/>
</dbReference>
<dbReference type="SMART" id="SM01152">
    <property type="entry name" value="DUF167"/>
    <property type="match status" value="1"/>
</dbReference>
<dbReference type="HOGENOM" id="CLU_130694_3_0_5"/>
<name>G4R6W3_PELHB</name>
<dbReference type="SUPFAM" id="SSF69786">
    <property type="entry name" value="YggU-like"/>
    <property type="match status" value="1"/>
</dbReference>
<dbReference type="Proteomes" id="UP000008850">
    <property type="component" value="Chromosome"/>
</dbReference>
<proteinExistence type="inferred from homology"/>
<dbReference type="Pfam" id="PF02594">
    <property type="entry name" value="DUF167"/>
    <property type="match status" value="1"/>
</dbReference>
<sequence>MTGPTFYTLLADGARVGLRVTPNADANRIEGARIRADGACLLAVRVCAPPDKGAANTAVIALLAKALSLPKSALTLASGQTSRTKVILVRGEPGPLFSALESLAAR</sequence>
<evidence type="ECO:0000256" key="2">
    <source>
        <dbReference type="HAMAP-Rule" id="MF_00634"/>
    </source>
</evidence>
<dbReference type="Gene3D" id="3.30.1200.10">
    <property type="entry name" value="YggU-like"/>
    <property type="match status" value="1"/>
</dbReference>
<dbReference type="RefSeq" id="WP_014132380.1">
    <property type="nucleotide sequence ID" value="NC_016078.1"/>
</dbReference>
<comment type="similarity">
    <text evidence="1 2">Belongs to the UPF0235 family.</text>
</comment>
<evidence type="ECO:0000313" key="3">
    <source>
        <dbReference type="EMBL" id="AEQ53236.1"/>
    </source>
</evidence>
<gene>
    <name evidence="3" type="ordered locus">KKY_3248</name>
</gene>
<dbReference type="HAMAP" id="MF_00634">
    <property type="entry name" value="UPF0235"/>
    <property type="match status" value="1"/>
</dbReference>
<reference evidence="3 4" key="1">
    <citation type="journal article" date="2012" name="J. Bacteriol.">
        <title>Complete genome sequence of Pelagibacterium halotolerans B2T.</title>
        <authorList>
            <person name="Huo Y.Y."/>
            <person name="Cheng H."/>
            <person name="Han X.F."/>
            <person name="Jiang X.W."/>
            <person name="Sun C."/>
            <person name="Zhang X.Q."/>
            <person name="Zhu X.F."/>
            <person name="Liu Y.F."/>
            <person name="Li P.F."/>
            <person name="Ni P.X."/>
            <person name="Wu M."/>
        </authorList>
    </citation>
    <scope>NUCLEOTIDE SEQUENCE [LARGE SCALE GENOMIC DNA]</scope>
    <source>
        <strain evidence="4">DSM 22347 / JCM 15775 / CGMCC 1.7692 / B2</strain>
    </source>
</reference>
<organism evidence="3 4">
    <name type="scientific">Pelagibacterium halotolerans (strain DSM 22347 / JCM 15775 / CGMCC 1.7692 / B2)</name>
    <dbReference type="NCBI Taxonomy" id="1082931"/>
    <lineage>
        <taxon>Bacteria</taxon>
        <taxon>Pseudomonadati</taxon>
        <taxon>Pseudomonadota</taxon>
        <taxon>Alphaproteobacteria</taxon>
        <taxon>Hyphomicrobiales</taxon>
        <taxon>Devosiaceae</taxon>
        <taxon>Pelagibacterium</taxon>
    </lineage>
</organism>
<dbReference type="PANTHER" id="PTHR13420:SF7">
    <property type="entry name" value="UPF0235 PROTEIN C15ORF40"/>
    <property type="match status" value="1"/>
</dbReference>
<dbReference type="eggNOG" id="COG1872">
    <property type="taxonomic scope" value="Bacteria"/>
</dbReference>
<dbReference type="GO" id="GO:0005737">
    <property type="term" value="C:cytoplasm"/>
    <property type="evidence" value="ECO:0007669"/>
    <property type="project" value="TreeGrafter"/>
</dbReference>
<keyword evidence="4" id="KW-1185">Reference proteome</keyword>
<dbReference type="EMBL" id="CP003075">
    <property type="protein sequence ID" value="AEQ53236.1"/>
    <property type="molecule type" value="Genomic_DNA"/>
</dbReference>
<dbReference type="STRING" id="1082931.KKY_3248"/>
<protein>
    <recommendedName>
        <fullName evidence="2">UPF0235 protein KKY_3248</fullName>
    </recommendedName>
</protein>
<dbReference type="InterPro" id="IPR003746">
    <property type="entry name" value="DUF167"/>
</dbReference>
<dbReference type="PANTHER" id="PTHR13420">
    <property type="entry name" value="UPF0235 PROTEIN C15ORF40"/>
    <property type="match status" value="1"/>
</dbReference>
<dbReference type="AlphaFoldDB" id="G4R6W3"/>
<dbReference type="NCBIfam" id="TIGR00251">
    <property type="entry name" value="DUF167 family protein"/>
    <property type="match status" value="1"/>
</dbReference>
<evidence type="ECO:0000256" key="1">
    <source>
        <dbReference type="ARBA" id="ARBA00010364"/>
    </source>
</evidence>